<organism evidence="3 4">
    <name type="scientific">Pedobacter hartonius</name>
    <dbReference type="NCBI Taxonomy" id="425514"/>
    <lineage>
        <taxon>Bacteria</taxon>
        <taxon>Pseudomonadati</taxon>
        <taxon>Bacteroidota</taxon>
        <taxon>Sphingobacteriia</taxon>
        <taxon>Sphingobacteriales</taxon>
        <taxon>Sphingobacteriaceae</taxon>
        <taxon>Pedobacter</taxon>
    </lineage>
</organism>
<dbReference type="Proteomes" id="UP000198850">
    <property type="component" value="Unassembled WGS sequence"/>
</dbReference>
<keyword evidence="4" id="KW-1185">Reference proteome</keyword>
<dbReference type="Pfam" id="PF01408">
    <property type="entry name" value="GFO_IDH_MocA"/>
    <property type="match status" value="1"/>
</dbReference>
<dbReference type="RefSeq" id="WP_090556733.1">
    <property type="nucleotide sequence ID" value="NZ_FNRA01000005.1"/>
</dbReference>
<dbReference type="SUPFAM" id="SSF55347">
    <property type="entry name" value="Glyceraldehyde-3-phosphate dehydrogenase-like, C-terminal domain"/>
    <property type="match status" value="1"/>
</dbReference>
<reference evidence="3 4" key="1">
    <citation type="submission" date="2016-10" db="EMBL/GenBank/DDBJ databases">
        <authorList>
            <person name="de Groot N.N."/>
        </authorList>
    </citation>
    <scope>NUCLEOTIDE SEQUENCE [LARGE SCALE GENOMIC DNA]</scope>
    <source>
        <strain evidence="3 4">DSM 19033</strain>
    </source>
</reference>
<dbReference type="GO" id="GO:0000166">
    <property type="term" value="F:nucleotide binding"/>
    <property type="evidence" value="ECO:0007669"/>
    <property type="project" value="InterPro"/>
</dbReference>
<dbReference type="STRING" id="425514.SAMN05443550_105240"/>
<feature type="domain" description="GFO/IDH/MocA-like oxidoreductase" evidence="2">
    <location>
        <begin position="130"/>
        <end position="250"/>
    </location>
</feature>
<dbReference type="InterPro" id="IPR036291">
    <property type="entry name" value="NAD(P)-bd_dom_sf"/>
</dbReference>
<dbReference type="InterPro" id="IPR055170">
    <property type="entry name" value="GFO_IDH_MocA-like_dom"/>
</dbReference>
<dbReference type="InterPro" id="IPR051317">
    <property type="entry name" value="Gfo/Idh/MocA_oxidoreduct"/>
</dbReference>
<dbReference type="InterPro" id="IPR000683">
    <property type="entry name" value="Gfo/Idh/MocA-like_OxRdtase_N"/>
</dbReference>
<dbReference type="Gene3D" id="3.30.360.10">
    <property type="entry name" value="Dihydrodipicolinate Reductase, domain 2"/>
    <property type="match status" value="1"/>
</dbReference>
<gene>
    <name evidence="3" type="ORF">SAMN05443550_105240</name>
</gene>
<sequence length="338" mass="37495">MSKPIITGLLSYGMSGRIFHAPFLATNPGFLFKAVAERHEKKAGLKYPGLKSYGTIDELLNDEEIELVVVNTPNYTHFDFAMQALRAGKHVLIEKPAAVTAAEANSLFELGRSSGLKVMVYHNRRYNSDFLSVKQVIESGRLGKLIEIHFRIDRYRMAIGNKQFKESAAVPGNGLMYDLGSHLIDGAISILGKPLSYEKTTAIHRTGSEVDDYFHFHLKYPDQLNVYLTSGLLIAEPEYGFVVHGTSGSFLKMRTDVQEAQLAEDMLPVHNGFGAEAEGGEGKLVLMDMDGQKSTALLAAPKGAYNELFNAVYQTVRNDVQFPVTEEQVIWQLEMLGN</sequence>
<evidence type="ECO:0000259" key="1">
    <source>
        <dbReference type="Pfam" id="PF01408"/>
    </source>
</evidence>
<dbReference type="PANTHER" id="PTHR43708">
    <property type="entry name" value="CONSERVED EXPRESSED OXIDOREDUCTASE (EUROFUNG)"/>
    <property type="match status" value="1"/>
</dbReference>
<dbReference type="SUPFAM" id="SSF51735">
    <property type="entry name" value="NAD(P)-binding Rossmann-fold domains"/>
    <property type="match status" value="1"/>
</dbReference>
<dbReference type="OrthoDB" id="9815825at2"/>
<dbReference type="EMBL" id="FNRA01000005">
    <property type="protein sequence ID" value="SEA79816.1"/>
    <property type="molecule type" value="Genomic_DNA"/>
</dbReference>
<evidence type="ECO:0000313" key="3">
    <source>
        <dbReference type="EMBL" id="SEA79816.1"/>
    </source>
</evidence>
<proteinExistence type="predicted"/>
<feature type="domain" description="Gfo/Idh/MocA-like oxidoreductase N-terminal" evidence="1">
    <location>
        <begin position="12"/>
        <end position="122"/>
    </location>
</feature>
<dbReference type="PANTHER" id="PTHR43708:SF7">
    <property type="entry name" value="OXIDOREDUCTASE"/>
    <property type="match status" value="1"/>
</dbReference>
<protein>
    <submittedName>
        <fullName evidence="3">Predicted dehydrogenase</fullName>
    </submittedName>
</protein>
<name>A0A1H4E4H3_9SPHI</name>
<dbReference type="Gene3D" id="3.40.50.720">
    <property type="entry name" value="NAD(P)-binding Rossmann-like Domain"/>
    <property type="match status" value="1"/>
</dbReference>
<accession>A0A1H4E4H3</accession>
<dbReference type="Pfam" id="PF22725">
    <property type="entry name" value="GFO_IDH_MocA_C3"/>
    <property type="match status" value="1"/>
</dbReference>
<dbReference type="AlphaFoldDB" id="A0A1H4E4H3"/>
<evidence type="ECO:0000313" key="4">
    <source>
        <dbReference type="Proteomes" id="UP000198850"/>
    </source>
</evidence>
<evidence type="ECO:0000259" key="2">
    <source>
        <dbReference type="Pfam" id="PF22725"/>
    </source>
</evidence>